<protein>
    <submittedName>
        <fullName evidence="1">Uncharacterized protein</fullName>
    </submittedName>
</protein>
<evidence type="ECO:0000313" key="2">
    <source>
        <dbReference type="Proteomes" id="UP000472372"/>
    </source>
</evidence>
<dbReference type="AlphaFoldDB" id="A0A6S6VUE7"/>
<dbReference type="EMBL" id="HG992979">
    <property type="protein sequence ID" value="CAE7022269.1"/>
    <property type="molecule type" value="Genomic_DNA"/>
</dbReference>
<sequence>MRSCIHTRCRPVNDDDIGLKVLREAPGEAAQSIDIFAIHGLGAHPDDSWCANVGTGESPRPVNWLMEESMLPADVPFRPLMFIARCFGGLVVLELEMLEATRCEYHEDQVQPTVLEVLQPGNVYLREVVDSYLKKIRGQINKTEIACFFELKPSNGGMIVGKEDRKWALKGGA</sequence>
<organism evidence="1 2">
    <name type="scientific">Pyrenophora teres f. teres</name>
    <dbReference type="NCBI Taxonomy" id="97479"/>
    <lineage>
        <taxon>Eukaryota</taxon>
        <taxon>Fungi</taxon>
        <taxon>Dikarya</taxon>
        <taxon>Ascomycota</taxon>
        <taxon>Pezizomycotina</taxon>
        <taxon>Dothideomycetes</taxon>
        <taxon>Pleosporomycetidae</taxon>
        <taxon>Pleosporales</taxon>
        <taxon>Pleosporineae</taxon>
        <taxon>Pleosporaceae</taxon>
        <taxon>Pyrenophora</taxon>
    </lineage>
</organism>
<name>A0A6S6VUE7_9PLEO</name>
<evidence type="ECO:0000313" key="1">
    <source>
        <dbReference type="EMBL" id="CAE7022269.1"/>
    </source>
</evidence>
<dbReference type="Proteomes" id="UP000472372">
    <property type="component" value="Chromosome 3"/>
</dbReference>
<accession>A0A6S6VUE7</accession>
<reference evidence="1" key="1">
    <citation type="submission" date="2021-02" db="EMBL/GenBank/DDBJ databases">
        <authorList>
            <person name="Syme A R."/>
            <person name="Syme A R."/>
            <person name="Moolhuijzen P."/>
        </authorList>
    </citation>
    <scope>NUCLEOTIDE SEQUENCE</scope>
    <source>
        <strain evidence="1">W1-1</strain>
    </source>
</reference>
<gene>
    <name evidence="1" type="ORF">PTTW11_03403</name>
</gene>
<proteinExistence type="predicted"/>